<evidence type="ECO:0000313" key="2">
    <source>
        <dbReference type="Proteomes" id="UP000317169"/>
    </source>
</evidence>
<evidence type="ECO:0000313" key="1">
    <source>
        <dbReference type="EMBL" id="TQD40771.1"/>
    </source>
</evidence>
<keyword evidence="2" id="KW-1185">Reference proteome</keyword>
<dbReference type="PANTHER" id="PTHR36932">
    <property type="entry name" value="CAPSULAR POLYSACCHARIDE BIOSYNTHESIS PROTEIN"/>
    <property type="match status" value="1"/>
</dbReference>
<proteinExistence type="predicted"/>
<keyword evidence="1" id="KW-0436">Ligase</keyword>
<sequence>MSNLFEKVLQVKGFPLTEAKQQLQQIRQELESNSEDYSERKKWEIAKFHFDKNPHFRALLNGKFPENWSEIPIMTKQDLQKPLDERLSENYNKKDIFVNKTSGSSGNPFVFAKDKYAHALTWAHIIWLYSQYNIKMGSSLEARFYGIPKDFKGYYKERLKDFMANRFRLDIFDLSDKKLEGFLQRFQKKPFELLNGYTSSIVLFAKFLQKKNIVLKVVCPSLKVCITTSEMLFEKDKILLQKQLGIPIVNEYGASELDIIAFENPKGDWLVNNKTLFVEIVDDIGNVLPYGEEGAVVITSLYNQAHPFIRYKIGDIGVLDKKSTPQKPILKKLIGRTNQFALLPSGKKVPALSFYYVTKSVIEDAGLVKEIKIIQETTAEFHIEYCAEEDLSDAKKDKITKAIATYLEPGLKLKFKRFKQLERSKSGKLKQFISKVNQDA</sequence>
<dbReference type="Gene3D" id="3.40.50.12780">
    <property type="entry name" value="N-terminal domain of ligase-like"/>
    <property type="match status" value="1"/>
</dbReference>
<dbReference type="EMBL" id="VIAR01000001">
    <property type="protein sequence ID" value="TQD40771.1"/>
    <property type="molecule type" value="Genomic_DNA"/>
</dbReference>
<dbReference type="RefSeq" id="WP_141420502.1">
    <property type="nucleotide sequence ID" value="NZ_VIAR01000001.1"/>
</dbReference>
<dbReference type="AlphaFoldDB" id="A0A507ZW49"/>
<dbReference type="OrthoDB" id="580775at2"/>
<name>A0A507ZW49_9FLAO</name>
<dbReference type="InterPro" id="IPR042099">
    <property type="entry name" value="ANL_N_sf"/>
</dbReference>
<dbReference type="PANTHER" id="PTHR36932:SF1">
    <property type="entry name" value="CAPSULAR POLYSACCHARIDE BIOSYNTHESIS PROTEIN"/>
    <property type="match status" value="1"/>
</dbReference>
<comment type="caution">
    <text evidence="1">The sequence shown here is derived from an EMBL/GenBank/DDBJ whole genome shotgun (WGS) entry which is preliminary data.</text>
</comment>
<dbReference type="SUPFAM" id="SSF56801">
    <property type="entry name" value="Acetyl-CoA synthetase-like"/>
    <property type="match status" value="1"/>
</dbReference>
<reference evidence="1 2" key="1">
    <citation type="submission" date="2019-06" db="EMBL/GenBank/DDBJ databases">
        <title>Flavibacter putida gen. nov., sp. nov., a novel marine bacterium of the family Flavobacteriaceae isolated from coastal seawater.</title>
        <authorList>
            <person name="Feng X."/>
        </authorList>
    </citation>
    <scope>NUCLEOTIDE SEQUENCE [LARGE SCALE GENOMIC DNA]</scope>
    <source>
        <strain evidence="1 2">PLHSN227</strain>
    </source>
</reference>
<protein>
    <submittedName>
        <fullName evidence="1">Phenylacetate--CoA ligase family protein</fullName>
    </submittedName>
</protein>
<dbReference type="InterPro" id="IPR053158">
    <property type="entry name" value="CapK_Type1_Caps_Biosynth"/>
</dbReference>
<organism evidence="1 2">
    <name type="scientific">Haloflavibacter putidus</name>
    <dbReference type="NCBI Taxonomy" id="2576776"/>
    <lineage>
        <taxon>Bacteria</taxon>
        <taxon>Pseudomonadati</taxon>
        <taxon>Bacteroidota</taxon>
        <taxon>Flavobacteriia</taxon>
        <taxon>Flavobacteriales</taxon>
        <taxon>Flavobacteriaceae</taxon>
        <taxon>Haloflavibacter</taxon>
    </lineage>
</organism>
<accession>A0A507ZW49</accession>
<gene>
    <name evidence="1" type="ORF">FKR84_01965</name>
</gene>
<dbReference type="Proteomes" id="UP000317169">
    <property type="component" value="Unassembled WGS sequence"/>
</dbReference>
<dbReference type="GO" id="GO:0016874">
    <property type="term" value="F:ligase activity"/>
    <property type="evidence" value="ECO:0007669"/>
    <property type="project" value="UniProtKB-KW"/>
</dbReference>